<organism evidence="1">
    <name type="scientific">viral metagenome</name>
    <dbReference type="NCBI Taxonomy" id="1070528"/>
    <lineage>
        <taxon>unclassified sequences</taxon>
        <taxon>metagenomes</taxon>
        <taxon>organismal metagenomes</taxon>
    </lineage>
</organism>
<dbReference type="EMBL" id="MN738752">
    <property type="protein sequence ID" value="QHS83341.1"/>
    <property type="molecule type" value="Genomic_DNA"/>
</dbReference>
<sequence length="161" mass="19166">MLSRRLLLTLPEEIITNHILPYTYSPITFELSQDIKNYVENKMKLKELYRYSGHHIMLFRNLITYLREISNISSHVCISEKFVEIMSRHVMLRQLEQRDVLHFILKNIIRPKHLDYRRFFSLLFGLMNIQERNSFMNDILSADTIGIIPLTSPELQQILSG</sequence>
<evidence type="ECO:0000313" key="1">
    <source>
        <dbReference type="EMBL" id="QHS83341.1"/>
    </source>
</evidence>
<proteinExistence type="predicted"/>
<accession>A0A6C0AVN1</accession>
<dbReference type="AlphaFoldDB" id="A0A6C0AVN1"/>
<name>A0A6C0AVN1_9ZZZZ</name>
<protein>
    <submittedName>
        <fullName evidence="1">Uncharacterized protein</fullName>
    </submittedName>
</protein>
<reference evidence="1" key="1">
    <citation type="journal article" date="2020" name="Nature">
        <title>Giant virus diversity and host interactions through global metagenomics.</title>
        <authorList>
            <person name="Schulz F."/>
            <person name="Roux S."/>
            <person name="Paez-Espino D."/>
            <person name="Jungbluth S."/>
            <person name="Walsh D.A."/>
            <person name="Denef V.J."/>
            <person name="McMahon K.D."/>
            <person name="Konstantinidis K.T."/>
            <person name="Eloe-Fadrosh E.A."/>
            <person name="Kyrpides N.C."/>
            <person name="Woyke T."/>
        </authorList>
    </citation>
    <scope>NUCLEOTIDE SEQUENCE</scope>
    <source>
        <strain evidence="1">GVMAG-S-ERX555943-30</strain>
    </source>
</reference>